<keyword evidence="1 4" id="KW-0328">Glycosyltransferase</keyword>
<evidence type="ECO:0000256" key="4">
    <source>
        <dbReference type="HAMAP-Rule" id="MF_01963"/>
    </source>
</evidence>
<accession>A0A1G5JEJ1</accession>
<evidence type="ECO:0000259" key="5">
    <source>
        <dbReference type="Pfam" id="PF01048"/>
    </source>
</evidence>
<evidence type="ECO:0000313" key="7">
    <source>
        <dbReference type="Proteomes" id="UP000198870"/>
    </source>
</evidence>
<dbReference type="STRING" id="419481.SAMN05216233_12940"/>
<feature type="site" description="Important for substrate specificity" evidence="4">
    <location>
        <position position="167"/>
    </location>
</feature>
<dbReference type="NCBIfam" id="TIGR01694">
    <property type="entry name" value="MTAP"/>
    <property type="match status" value="1"/>
</dbReference>
<dbReference type="FunFam" id="3.40.50.1580:FF:000012">
    <property type="entry name" value="Probable 6-oxopurine nucleoside phosphorylase"/>
    <property type="match status" value="1"/>
</dbReference>
<comment type="catalytic activity">
    <reaction evidence="4">
        <text>a purine D-ribonucleoside + phosphate = a purine nucleobase + alpha-D-ribose 1-phosphate</text>
        <dbReference type="Rhea" id="RHEA:19805"/>
        <dbReference type="ChEBI" id="CHEBI:26386"/>
        <dbReference type="ChEBI" id="CHEBI:43474"/>
        <dbReference type="ChEBI" id="CHEBI:57720"/>
        <dbReference type="ChEBI" id="CHEBI:142355"/>
        <dbReference type="EC" id="2.4.2.1"/>
    </reaction>
</comment>
<name>A0A1G5JEJ1_9BACT</name>
<comment type="function">
    <text evidence="4">Purine nucleoside phosphorylase involved in purine salvage.</text>
</comment>
<dbReference type="Gene3D" id="3.40.50.1580">
    <property type="entry name" value="Nucleoside phosphorylase domain"/>
    <property type="match status" value="1"/>
</dbReference>
<gene>
    <name evidence="6" type="ORF">SAMN05216233_12940</name>
</gene>
<feature type="binding site" evidence="4">
    <location>
        <begin position="209"/>
        <end position="211"/>
    </location>
    <ligand>
        <name>substrate</name>
    </ligand>
</feature>
<feature type="binding site" evidence="4">
    <location>
        <position position="186"/>
    </location>
    <ligand>
        <name>phosphate</name>
        <dbReference type="ChEBI" id="CHEBI:43474"/>
    </ligand>
</feature>
<dbReference type="AlphaFoldDB" id="A0A1G5JEJ1"/>
<dbReference type="InterPro" id="IPR010044">
    <property type="entry name" value="MTAP"/>
</dbReference>
<keyword evidence="2 4" id="KW-0808">Transferase</keyword>
<dbReference type="EMBL" id="FMUX01000029">
    <property type="protein sequence ID" value="SCY86766.1"/>
    <property type="molecule type" value="Genomic_DNA"/>
</dbReference>
<feature type="binding site" evidence="4">
    <location>
        <begin position="52"/>
        <end position="53"/>
    </location>
    <ligand>
        <name>phosphate</name>
        <dbReference type="ChEBI" id="CHEBI:43474"/>
    </ligand>
</feature>
<dbReference type="InterPro" id="IPR000845">
    <property type="entry name" value="Nucleoside_phosphorylase_d"/>
</dbReference>
<dbReference type="InterPro" id="IPR035994">
    <property type="entry name" value="Nucleoside_phosphorylase_sf"/>
</dbReference>
<dbReference type="PANTHER" id="PTHR42679">
    <property type="entry name" value="S-METHYL-5'-THIOADENOSINE PHOSPHORYLASE"/>
    <property type="match status" value="1"/>
</dbReference>
<dbReference type="GO" id="GO:0005829">
    <property type="term" value="C:cytosol"/>
    <property type="evidence" value="ECO:0007669"/>
    <property type="project" value="TreeGrafter"/>
</dbReference>
<dbReference type="PROSITE" id="PS01240">
    <property type="entry name" value="PNP_MTAP_2"/>
    <property type="match status" value="1"/>
</dbReference>
<comment type="subunit">
    <text evidence="4">Homohexamer. Dimer of a homotrimer.</text>
</comment>
<dbReference type="HAMAP" id="MF_01963">
    <property type="entry name" value="MTAP"/>
    <property type="match status" value="1"/>
</dbReference>
<dbReference type="GO" id="GO:0017061">
    <property type="term" value="F:S-methyl-5-thioadenosine phosphorylase activity"/>
    <property type="evidence" value="ECO:0007669"/>
    <property type="project" value="InterPro"/>
</dbReference>
<dbReference type="InterPro" id="IPR018099">
    <property type="entry name" value="Purine_phosphorylase-2_CS"/>
</dbReference>
<dbReference type="RefSeq" id="WP_092215411.1">
    <property type="nucleotide sequence ID" value="NZ_FMUX01000029.1"/>
</dbReference>
<comment type="pathway">
    <text evidence="4">Purine metabolism; purine nucleoside salvage.</text>
</comment>
<keyword evidence="3 4" id="KW-0660">Purine salvage</keyword>
<proteinExistence type="inferred from homology"/>
<feature type="binding site" evidence="4">
    <location>
        <position position="185"/>
    </location>
    <ligand>
        <name>substrate</name>
    </ligand>
</feature>
<evidence type="ECO:0000313" key="6">
    <source>
        <dbReference type="EMBL" id="SCY86766.1"/>
    </source>
</evidence>
<reference evidence="6 7" key="1">
    <citation type="submission" date="2016-10" db="EMBL/GenBank/DDBJ databases">
        <authorList>
            <person name="de Groot N.N."/>
        </authorList>
    </citation>
    <scope>NUCLEOTIDE SEQUENCE [LARGE SCALE GENOMIC DNA]</scope>
    <source>
        <strain evidence="6 7">AA1</strain>
    </source>
</reference>
<keyword evidence="7" id="KW-1185">Reference proteome</keyword>
<dbReference type="OrthoDB" id="1523230at2"/>
<organism evidence="6 7">
    <name type="scientific">Desulfoluna spongiiphila</name>
    <dbReference type="NCBI Taxonomy" id="419481"/>
    <lineage>
        <taxon>Bacteria</taxon>
        <taxon>Pseudomonadati</taxon>
        <taxon>Thermodesulfobacteriota</taxon>
        <taxon>Desulfobacteria</taxon>
        <taxon>Desulfobacterales</taxon>
        <taxon>Desulfolunaceae</taxon>
        <taxon>Desulfoluna</taxon>
    </lineage>
</organism>
<dbReference type="Pfam" id="PF01048">
    <property type="entry name" value="PNP_UDP_1"/>
    <property type="match status" value="1"/>
</dbReference>
<feature type="binding site" evidence="4">
    <location>
        <position position="10"/>
    </location>
    <ligand>
        <name>phosphate</name>
        <dbReference type="ChEBI" id="CHEBI:43474"/>
    </ligand>
</feature>
<sequence>MIQVGIIGGSGLDDPNILQQAEEVTLTTPFGAPSSPITRGVIDGQRVLLLARHGRRHQYSPSQVNYRANIHALKELGATHIVATTACGSLREEIDRGHFVILDQFIDFTRKRTNTFHEDFSGGAVHTGMATPFDAHLRKVLYETSMTHGNHTHEKGTVVTIEGPRFSTRAESRMFRAWGADVINMSVATEAALANEAGIPYAAVAMSTDYDCWKEDEAPVSWEEILEVFHKNTDRVKGLLTKAVPRIGEA</sequence>
<dbReference type="CDD" id="cd09010">
    <property type="entry name" value="MTAP_SsMTAPII_like_MTIP"/>
    <property type="match status" value="1"/>
</dbReference>
<feature type="binding site" evidence="4">
    <location>
        <begin position="85"/>
        <end position="86"/>
    </location>
    <ligand>
        <name>phosphate</name>
        <dbReference type="ChEBI" id="CHEBI:43474"/>
    </ligand>
</feature>
<dbReference type="GO" id="GO:0006166">
    <property type="term" value="P:purine ribonucleoside salvage"/>
    <property type="evidence" value="ECO:0007669"/>
    <property type="project" value="UniProtKB-UniRule"/>
</dbReference>
<dbReference type="GO" id="GO:0019509">
    <property type="term" value="P:L-methionine salvage from methylthioadenosine"/>
    <property type="evidence" value="ECO:0007669"/>
    <property type="project" value="TreeGrafter"/>
</dbReference>
<dbReference type="Proteomes" id="UP000198870">
    <property type="component" value="Unassembled WGS sequence"/>
</dbReference>
<comment type="similarity">
    <text evidence="4">Belongs to the PNP/MTAP phosphorylase family. MTAP subfamily.</text>
</comment>
<protein>
    <recommendedName>
        <fullName evidence="4">Purine nucleoside phosphorylase</fullName>
        <shortName evidence="4">PNP</shortName>
        <ecNumber evidence="4">2.4.2.1</ecNumber>
    </recommendedName>
</protein>
<feature type="domain" description="Nucleoside phosphorylase" evidence="5">
    <location>
        <begin position="4"/>
        <end position="244"/>
    </location>
</feature>
<evidence type="ECO:0000256" key="2">
    <source>
        <dbReference type="ARBA" id="ARBA00022679"/>
    </source>
</evidence>
<comment type="miscellaneous">
    <text evidence="4">Although this enzyme belongs to the family of MTA phosphorylases based on sequence homology, it lacks several conserved amino acids in the substrate binding pocket that confer specificity towards MTA.</text>
</comment>
<dbReference type="PANTHER" id="PTHR42679:SF2">
    <property type="entry name" value="S-METHYL-5'-THIOADENOSINE PHOSPHORYLASE"/>
    <property type="match status" value="1"/>
</dbReference>
<feature type="site" description="Important for substrate specificity" evidence="4">
    <location>
        <position position="222"/>
    </location>
</feature>
<evidence type="ECO:0000256" key="1">
    <source>
        <dbReference type="ARBA" id="ARBA00022676"/>
    </source>
</evidence>
<dbReference type="EC" id="2.4.2.1" evidence="4"/>
<dbReference type="SUPFAM" id="SSF53167">
    <property type="entry name" value="Purine and uridine phosphorylases"/>
    <property type="match status" value="1"/>
</dbReference>
<dbReference type="UniPathway" id="UPA00606"/>
<evidence type="ECO:0000256" key="3">
    <source>
        <dbReference type="ARBA" id="ARBA00022726"/>
    </source>
</evidence>